<dbReference type="InterPro" id="IPR000182">
    <property type="entry name" value="GNAT_dom"/>
</dbReference>
<keyword evidence="3" id="KW-0808">Transferase</keyword>
<feature type="domain" description="N-acetyltransferase" evidence="1">
    <location>
        <begin position="10"/>
        <end position="165"/>
    </location>
</feature>
<dbReference type="SUPFAM" id="SSF55729">
    <property type="entry name" value="Acyl-CoA N-acyltransferases (Nat)"/>
    <property type="match status" value="1"/>
</dbReference>
<dbReference type="RefSeq" id="WP_066429067.1">
    <property type="nucleotide sequence ID" value="NZ_CP014227.1"/>
</dbReference>
<gene>
    <name evidence="3" type="primary">speG</name>
    <name evidence="2" type="ORF">AXF12_05590</name>
    <name evidence="3" type="ORF">SAMEA44541418_00605</name>
</gene>
<dbReference type="Proteomes" id="UP000065822">
    <property type="component" value="Chromosome"/>
</dbReference>
<protein>
    <submittedName>
        <fullName evidence="2 3">Acetyltransferase</fullName>
        <ecNumber evidence="3">2.3.1.57</ecNumber>
    </submittedName>
</protein>
<name>A0AAX2GW05_9FLAO</name>
<reference evidence="3 5" key="2">
    <citation type="submission" date="2017-06" db="EMBL/GenBank/DDBJ databases">
        <authorList>
            <consortium name="Pathogen Informatics"/>
        </authorList>
    </citation>
    <scope>NUCLEOTIDE SEQUENCE [LARGE SCALE GENOMIC DNA]</scope>
    <source>
        <strain evidence="3 5">NCTC12947</strain>
    </source>
</reference>
<dbReference type="PANTHER" id="PTHR43415:SF3">
    <property type="entry name" value="GNAT-FAMILY ACETYLTRANSFERASE"/>
    <property type="match status" value="1"/>
</dbReference>
<dbReference type="GO" id="GO:0004145">
    <property type="term" value="F:diamine N-acetyltransferase activity"/>
    <property type="evidence" value="ECO:0007669"/>
    <property type="project" value="UniProtKB-EC"/>
</dbReference>
<dbReference type="Pfam" id="PF13302">
    <property type="entry name" value="Acetyltransf_3"/>
    <property type="match status" value="1"/>
</dbReference>
<proteinExistence type="predicted"/>
<evidence type="ECO:0000313" key="4">
    <source>
        <dbReference type="Proteomes" id="UP000065822"/>
    </source>
</evidence>
<dbReference type="Gene3D" id="3.40.630.30">
    <property type="match status" value="1"/>
</dbReference>
<dbReference type="EC" id="2.3.1.57" evidence="3"/>
<evidence type="ECO:0000313" key="5">
    <source>
        <dbReference type="Proteomes" id="UP000215539"/>
    </source>
</evidence>
<dbReference type="PROSITE" id="PS51186">
    <property type="entry name" value="GNAT"/>
    <property type="match status" value="1"/>
</dbReference>
<sequence length="173" mass="20259">MNHNTALTSCYLRALEPEDIDFLYHLENEEELWEVSQTQLPFSKYLLLSYIQNATQDIYEAHQYRFVICDNDNHPVGLIDLYDFDPKNKRASVGVALLKEAREKGYASEALQLLMQHSQTYLDLHQLVAYIPNDNQASIKLFEKTGFAKSALLKDWIYFKGSYKDVLIYQYIF</sequence>
<dbReference type="Proteomes" id="UP000215539">
    <property type="component" value="Chromosome 1"/>
</dbReference>
<keyword evidence="4" id="KW-1185">Reference proteome</keyword>
<organism evidence="3 5">
    <name type="scientific">Capnocytophaga haemolytica</name>
    <dbReference type="NCBI Taxonomy" id="45243"/>
    <lineage>
        <taxon>Bacteria</taxon>
        <taxon>Pseudomonadati</taxon>
        <taxon>Bacteroidota</taxon>
        <taxon>Flavobacteriia</taxon>
        <taxon>Flavobacteriales</taxon>
        <taxon>Flavobacteriaceae</taxon>
        <taxon>Capnocytophaga</taxon>
    </lineage>
</organism>
<evidence type="ECO:0000313" key="2">
    <source>
        <dbReference type="EMBL" id="AMD85036.1"/>
    </source>
</evidence>
<dbReference type="CDD" id="cd04301">
    <property type="entry name" value="NAT_SF"/>
    <property type="match status" value="1"/>
</dbReference>
<dbReference type="InterPro" id="IPR016181">
    <property type="entry name" value="Acyl_CoA_acyltransferase"/>
</dbReference>
<dbReference type="EMBL" id="LT906449">
    <property type="protein sequence ID" value="SNV05639.1"/>
    <property type="molecule type" value="Genomic_DNA"/>
</dbReference>
<dbReference type="AlphaFoldDB" id="A0AAX2GW05"/>
<dbReference type="KEGG" id="chg:AXF12_05590"/>
<dbReference type="EMBL" id="CP014227">
    <property type="protein sequence ID" value="AMD85036.1"/>
    <property type="molecule type" value="Genomic_DNA"/>
</dbReference>
<evidence type="ECO:0000313" key="3">
    <source>
        <dbReference type="EMBL" id="SNV05639.1"/>
    </source>
</evidence>
<accession>A0AAX2GW05</accession>
<reference evidence="2 4" key="1">
    <citation type="submission" date="2016-02" db="EMBL/GenBank/DDBJ databases">
        <authorList>
            <person name="Holder M.E."/>
            <person name="Ajami N.J."/>
            <person name="Petrosino J.F."/>
        </authorList>
    </citation>
    <scope>NUCLEOTIDE SEQUENCE [LARGE SCALE GENOMIC DNA]</scope>
    <source>
        <strain evidence="2 4">CCUG 32990</strain>
    </source>
</reference>
<dbReference type="PANTHER" id="PTHR43415">
    <property type="entry name" value="SPERMIDINE N(1)-ACETYLTRANSFERASE"/>
    <property type="match status" value="1"/>
</dbReference>
<keyword evidence="3" id="KW-0012">Acyltransferase</keyword>
<evidence type="ECO:0000259" key="1">
    <source>
        <dbReference type="PROSITE" id="PS51186"/>
    </source>
</evidence>